<feature type="coiled-coil region" evidence="1">
    <location>
        <begin position="77"/>
        <end position="114"/>
    </location>
</feature>
<reference evidence="3" key="1">
    <citation type="submission" date="2023-03" db="EMBL/GenBank/DDBJ databases">
        <authorList>
            <person name="Steffen K."/>
            <person name="Cardenas P."/>
        </authorList>
    </citation>
    <scope>NUCLEOTIDE SEQUENCE</scope>
</reference>
<proteinExistence type="predicted"/>
<evidence type="ECO:0000313" key="4">
    <source>
        <dbReference type="Proteomes" id="UP001174909"/>
    </source>
</evidence>
<dbReference type="EMBL" id="CASHTH010002084">
    <property type="protein sequence ID" value="CAI8024556.1"/>
    <property type="molecule type" value="Genomic_DNA"/>
</dbReference>
<evidence type="ECO:0000313" key="3">
    <source>
        <dbReference type="EMBL" id="CAI8024556.1"/>
    </source>
</evidence>
<comment type="caution">
    <text evidence="3">The sequence shown here is derived from an EMBL/GenBank/DDBJ whole genome shotgun (WGS) entry which is preliminary data.</text>
</comment>
<feature type="region of interest" description="Disordered" evidence="2">
    <location>
        <begin position="1"/>
        <end position="30"/>
    </location>
</feature>
<name>A0AA35S9F8_GEOBA</name>
<dbReference type="GO" id="GO:0006275">
    <property type="term" value="P:regulation of DNA replication"/>
    <property type="evidence" value="ECO:0007669"/>
    <property type="project" value="InterPro"/>
</dbReference>
<evidence type="ECO:0000256" key="2">
    <source>
        <dbReference type="SAM" id="MobiDB-lite"/>
    </source>
</evidence>
<dbReference type="AlphaFoldDB" id="A0AA35S9F8"/>
<evidence type="ECO:0000256" key="1">
    <source>
        <dbReference type="SAM" id="Coils"/>
    </source>
</evidence>
<organism evidence="3 4">
    <name type="scientific">Geodia barretti</name>
    <name type="common">Barrett's horny sponge</name>
    <dbReference type="NCBI Taxonomy" id="519541"/>
    <lineage>
        <taxon>Eukaryota</taxon>
        <taxon>Metazoa</taxon>
        <taxon>Porifera</taxon>
        <taxon>Demospongiae</taxon>
        <taxon>Heteroscleromorpha</taxon>
        <taxon>Tetractinellida</taxon>
        <taxon>Astrophorina</taxon>
        <taxon>Geodiidae</taxon>
        <taxon>Geodia</taxon>
    </lineage>
</organism>
<sequence>MMDRAKRVPLSGQENISQGKSRKSSQKTNKFAVNKASAVTDVRKSRVQVKNKGVQTEIGSLDHEMCTSEEPPLEYWKVLAEQRRQALAETLQENEELHSENETLRKKIAELERRLENKDYFAMMYQIACNDSTQDQ</sequence>
<dbReference type="Pfam" id="PF07412">
    <property type="entry name" value="Geminin"/>
    <property type="match status" value="1"/>
</dbReference>
<protein>
    <submittedName>
        <fullName evidence="3">Geminin</fullName>
    </submittedName>
</protein>
<keyword evidence="1" id="KW-0175">Coiled coil</keyword>
<gene>
    <name evidence="3" type="ORF">GBAR_LOCUS14261</name>
</gene>
<dbReference type="Gene3D" id="1.20.5.1180">
    <property type="entry name" value="Geminin coiled-coil domain"/>
    <property type="match status" value="1"/>
</dbReference>
<dbReference type="Proteomes" id="UP001174909">
    <property type="component" value="Unassembled WGS sequence"/>
</dbReference>
<keyword evidence="4" id="KW-1185">Reference proteome</keyword>
<accession>A0AA35S9F8</accession>
<dbReference type="SUPFAM" id="SSF111469">
    <property type="entry name" value="Geminin coiled-coil domain"/>
    <property type="match status" value="1"/>
</dbReference>
<dbReference type="InterPro" id="IPR022786">
    <property type="entry name" value="Geminin/Multicilin"/>
</dbReference>